<feature type="transmembrane region" description="Helical" evidence="2">
    <location>
        <begin position="435"/>
        <end position="458"/>
    </location>
</feature>
<dbReference type="EMBL" id="JACCJB010000013">
    <property type="protein sequence ID" value="KAF6221938.1"/>
    <property type="molecule type" value="Genomic_DNA"/>
</dbReference>
<dbReference type="AlphaFoldDB" id="A0A8H6CEA6"/>
<evidence type="ECO:0000256" key="1">
    <source>
        <dbReference type="SAM" id="MobiDB-lite"/>
    </source>
</evidence>
<feature type="transmembrane region" description="Helical" evidence="2">
    <location>
        <begin position="121"/>
        <end position="140"/>
    </location>
</feature>
<comment type="caution">
    <text evidence="3">The sequence shown here is derived from an EMBL/GenBank/DDBJ whole genome shotgun (WGS) entry which is preliminary data.</text>
</comment>
<dbReference type="RefSeq" id="XP_037151373.1">
    <property type="nucleotide sequence ID" value="XM_037292834.1"/>
</dbReference>
<proteinExistence type="predicted"/>
<keyword evidence="2" id="KW-0812">Transmembrane</keyword>
<dbReference type="GeneID" id="59330320"/>
<protein>
    <submittedName>
        <fullName evidence="3">Uncharacterized protein</fullName>
    </submittedName>
</protein>
<dbReference type="PANTHER" id="PTHR35041">
    <property type="entry name" value="MEDIATOR OF RNA POLYMERASE II TRANSCRIPTION SUBUNIT 1"/>
    <property type="match status" value="1"/>
</dbReference>
<reference evidence="3 4" key="1">
    <citation type="journal article" date="2020" name="Genomics">
        <title>Complete, high-quality genomes from long-read metagenomic sequencing of two wolf lichen thalli reveals enigmatic genome architecture.</title>
        <authorList>
            <person name="McKenzie S.K."/>
            <person name="Walston R.F."/>
            <person name="Allen J.L."/>
        </authorList>
    </citation>
    <scope>NUCLEOTIDE SEQUENCE [LARGE SCALE GENOMIC DNA]</scope>
    <source>
        <strain evidence="3">WasteWater1</strain>
    </source>
</reference>
<keyword evidence="4" id="KW-1185">Reference proteome</keyword>
<keyword evidence="2" id="KW-1133">Transmembrane helix</keyword>
<accession>A0A8H6CEA6</accession>
<feature type="region of interest" description="Disordered" evidence="1">
    <location>
        <begin position="1"/>
        <end position="36"/>
    </location>
</feature>
<evidence type="ECO:0000256" key="2">
    <source>
        <dbReference type="SAM" id="Phobius"/>
    </source>
</evidence>
<feature type="transmembrane region" description="Helical" evidence="2">
    <location>
        <begin position="165"/>
        <end position="187"/>
    </location>
</feature>
<dbReference type="Proteomes" id="UP000593566">
    <property type="component" value="Unassembled WGS sequence"/>
</dbReference>
<evidence type="ECO:0000313" key="3">
    <source>
        <dbReference type="EMBL" id="KAF6221938.1"/>
    </source>
</evidence>
<keyword evidence="2" id="KW-0472">Membrane</keyword>
<sequence>MANCDQQPQSEGVPPLSGSVSPVGRDTYPPLSHGQDESQAWLAYDRAANCSPASAPPEPVDCLAGETRSMVIEDTLPRHRGPSLNKFQTIMQMKERTRAKADTKTESHLSPESPMWRSTSLLFGLVVFGFMLALGHHSVFNFLDGKQVSSDSQNWVNRILNGDALIVKTCWTLAVGLAFQHTLWYSFRRHHIKIQSMDKLLNLRSDVLGFLFFDFFRCVPVAMALATITWLSPALPVVVPGTLSVEVNQDGVKQVDELPRNWNSPSSPDSLEQTCPIYTAAEDDIYTSVFSRIWIQYLNNESVSPITVSSMIGFEPAQVNQAWRTLACTFQNTTYSLNVVFENGIPSINTTIVSSAPMGIVGPIDLTGPTEAQYLDPATALFSSLAGSIYGETSENSQTPRLDSPISIIAANAPTCNTTCRSPTAEILYEYNPEFLWLSYGLGLLATLCCLAAGLYALQQNGVTMESTFSDIAAATRNIALGQVLADEGHTVAARKSERYLKQRVRYGELVKEYGDVKIRWDHRRAREGQLLQRKDGYSPLKDSRQNVFVRLSSELNETFTARCYRIHLRKWPEFVLN</sequence>
<name>A0A8H6CEA6_9LECA</name>
<organism evidence="3 4">
    <name type="scientific">Letharia lupina</name>
    <dbReference type="NCBI Taxonomy" id="560253"/>
    <lineage>
        <taxon>Eukaryota</taxon>
        <taxon>Fungi</taxon>
        <taxon>Dikarya</taxon>
        <taxon>Ascomycota</taxon>
        <taxon>Pezizomycotina</taxon>
        <taxon>Lecanoromycetes</taxon>
        <taxon>OSLEUM clade</taxon>
        <taxon>Lecanoromycetidae</taxon>
        <taxon>Lecanorales</taxon>
        <taxon>Lecanorineae</taxon>
        <taxon>Parmeliaceae</taxon>
        <taxon>Letharia</taxon>
    </lineage>
</organism>
<evidence type="ECO:0000313" key="4">
    <source>
        <dbReference type="Proteomes" id="UP000593566"/>
    </source>
</evidence>
<feature type="transmembrane region" description="Helical" evidence="2">
    <location>
        <begin position="207"/>
        <end position="231"/>
    </location>
</feature>
<gene>
    <name evidence="3" type="ORF">HO133_001906</name>
</gene>
<dbReference type="PANTHER" id="PTHR35041:SF3">
    <property type="entry name" value="FORMYLMETHIONINE DEFORMYLASE-LIKE PROTEIN"/>
    <property type="match status" value="1"/>
</dbReference>
<feature type="compositionally biased region" description="Polar residues" evidence="1">
    <location>
        <begin position="1"/>
        <end position="10"/>
    </location>
</feature>